<comment type="similarity">
    <text evidence="7">Belongs to the binding-protein-dependent transport system permease family.</text>
</comment>
<keyword evidence="10" id="KW-1185">Reference proteome</keyword>
<evidence type="ECO:0000313" key="10">
    <source>
        <dbReference type="Proteomes" id="UP001418637"/>
    </source>
</evidence>
<feature type="transmembrane region" description="Helical" evidence="7">
    <location>
        <begin position="176"/>
        <end position="199"/>
    </location>
</feature>
<dbReference type="InterPro" id="IPR045621">
    <property type="entry name" value="BPD_transp_1_N"/>
</dbReference>
<dbReference type="EMBL" id="JBBYXI010000001">
    <property type="protein sequence ID" value="MEN3930163.1"/>
    <property type="molecule type" value="Genomic_DNA"/>
</dbReference>
<organism evidence="9 10">
    <name type="scientific">Hohaiivirga grylli</name>
    <dbReference type="NCBI Taxonomy" id="3133970"/>
    <lineage>
        <taxon>Bacteria</taxon>
        <taxon>Pseudomonadati</taxon>
        <taxon>Pseudomonadota</taxon>
        <taxon>Alphaproteobacteria</taxon>
        <taxon>Hyphomicrobiales</taxon>
        <taxon>Methylobacteriaceae</taxon>
        <taxon>Hohaiivirga</taxon>
    </lineage>
</organism>
<feature type="domain" description="ABC transmembrane type-1" evidence="8">
    <location>
        <begin position="95"/>
        <end position="300"/>
    </location>
</feature>
<dbReference type="SUPFAM" id="SSF161098">
    <property type="entry name" value="MetI-like"/>
    <property type="match status" value="1"/>
</dbReference>
<feature type="transmembrane region" description="Helical" evidence="7">
    <location>
        <begin position="135"/>
        <end position="156"/>
    </location>
</feature>
<keyword evidence="5 7" id="KW-1133">Transmembrane helix</keyword>
<gene>
    <name evidence="9" type="ORF">WJT86_03690</name>
</gene>
<dbReference type="Pfam" id="PF00528">
    <property type="entry name" value="BPD_transp_1"/>
    <property type="match status" value="1"/>
</dbReference>
<feature type="transmembrane region" description="Helical" evidence="7">
    <location>
        <begin position="281"/>
        <end position="307"/>
    </location>
</feature>
<dbReference type="Gene3D" id="1.10.3720.10">
    <property type="entry name" value="MetI-like"/>
    <property type="match status" value="1"/>
</dbReference>
<keyword evidence="6 7" id="KW-0472">Membrane</keyword>
<comment type="subcellular location">
    <subcellularLocation>
        <location evidence="1 7">Cell membrane</location>
        <topology evidence="1 7">Multi-pass membrane protein</topology>
    </subcellularLocation>
</comment>
<name>A0ABV0BGT5_9HYPH</name>
<keyword evidence="3" id="KW-1003">Cell membrane</keyword>
<dbReference type="InterPro" id="IPR035906">
    <property type="entry name" value="MetI-like_sf"/>
</dbReference>
<keyword evidence="4 7" id="KW-0812">Transmembrane</keyword>
<dbReference type="PANTHER" id="PTHR43163:SF6">
    <property type="entry name" value="DIPEPTIDE TRANSPORT SYSTEM PERMEASE PROTEIN DPPB-RELATED"/>
    <property type="match status" value="1"/>
</dbReference>
<evidence type="ECO:0000256" key="7">
    <source>
        <dbReference type="RuleBase" id="RU363032"/>
    </source>
</evidence>
<evidence type="ECO:0000256" key="6">
    <source>
        <dbReference type="ARBA" id="ARBA00023136"/>
    </source>
</evidence>
<evidence type="ECO:0000256" key="3">
    <source>
        <dbReference type="ARBA" id="ARBA00022475"/>
    </source>
</evidence>
<dbReference type="PROSITE" id="PS50928">
    <property type="entry name" value="ABC_TM1"/>
    <property type="match status" value="1"/>
</dbReference>
<evidence type="ECO:0000256" key="4">
    <source>
        <dbReference type="ARBA" id="ARBA00022692"/>
    </source>
</evidence>
<evidence type="ECO:0000259" key="8">
    <source>
        <dbReference type="PROSITE" id="PS50928"/>
    </source>
</evidence>
<feature type="transmembrane region" description="Helical" evidence="7">
    <location>
        <begin position="239"/>
        <end position="261"/>
    </location>
</feature>
<dbReference type="InterPro" id="IPR000515">
    <property type="entry name" value="MetI-like"/>
</dbReference>
<feature type="transmembrane region" description="Helical" evidence="7">
    <location>
        <begin position="101"/>
        <end position="123"/>
    </location>
</feature>
<protein>
    <submittedName>
        <fullName evidence="9">ABC transporter permease</fullName>
    </submittedName>
</protein>
<dbReference type="RefSeq" id="WP_346336128.1">
    <property type="nucleotide sequence ID" value="NZ_JBBYXI010000001.1"/>
</dbReference>
<evidence type="ECO:0000256" key="5">
    <source>
        <dbReference type="ARBA" id="ARBA00022989"/>
    </source>
</evidence>
<accession>A0ABV0BGT5</accession>
<evidence type="ECO:0000256" key="1">
    <source>
        <dbReference type="ARBA" id="ARBA00004651"/>
    </source>
</evidence>
<dbReference type="CDD" id="cd06261">
    <property type="entry name" value="TM_PBP2"/>
    <property type="match status" value="1"/>
</dbReference>
<proteinExistence type="inferred from homology"/>
<evidence type="ECO:0000256" key="2">
    <source>
        <dbReference type="ARBA" id="ARBA00022448"/>
    </source>
</evidence>
<reference evidence="9 10" key="1">
    <citation type="submission" date="2024-04" db="EMBL/GenBank/DDBJ databases">
        <title>A novel species isolated from cricket.</title>
        <authorList>
            <person name="Wang H.-C."/>
        </authorList>
    </citation>
    <scope>NUCLEOTIDE SEQUENCE [LARGE SCALE GENOMIC DNA]</scope>
    <source>
        <strain evidence="9 10">WL0021</strain>
    </source>
</reference>
<comment type="caution">
    <text evidence="9">The sequence shown here is derived from an EMBL/GenBank/DDBJ whole genome shotgun (WGS) entry which is preliminary data.</text>
</comment>
<dbReference type="Pfam" id="PF19300">
    <property type="entry name" value="BPD_transp_1_N"/>
    <property type="match status" value="1"/>
</dbReference>
<sequence length="314" mass="33597">MLRLLAGKVVSVTISLLVVSVVIFLILDLLPGDPAAILLGTAAQEDTLAALRQQMGLDLPLITRYLNWVGDVLRGDMGTSLIYHIPVSTLVAERFGVTLPLTFLAVVIAGIIGIGSGAIAAFYRNGLFDRLSRIFAHAGLAIPGFCLGLVLILTVSRHFSSLQPGGFPGWSAGFMPALYALLLPALALAASLASVLFRVSRSVMIDVIRADFVRTAFAKGVSRFRIMWRHALPNSLHPILTVLGLQISLLVAGTVLIESVFDLPGIGQLIINAMMQRDFVVIRALALLLAGGVIIINALIELVQLALDPRLRAR</sequence>
<evidence type="ECO:0000313" key="9">
    <source>
        <dbReference type="EMBL" id="MEN3930163.1"/>
    </source>
</evidence>
<keyword evidence="2 7" id="KW-0813">Transport</keyword>
<dbReference type="Proteomes" id="UP001418637">
    <property type="component" value="Unassembled WGS sequence"/>
</dbReference>
<feature type="transmembrane region" description="Helical" evidence="7">
    <location>
        <begin position="9"/>
        <end position="30"/>
    </location>
</feature>
<dbReference type="PANTHER" id="PTHR43163">
    <property type="entry name" value="DIPEPTIDE TRANSPORT SYSTEM PERMEASE PROTEIN DPPB-RELATED"/>
    <property type="match status" value="1"/>
</dbReference>